<name>A0A4P6XJZ5_9ASCO</name>
<evidence type="ECO:0000313" key="1">
    <source>
        <dbReference type="EMBL" id="QBM86805.1"/>
    </source>
</evidence>
<keyword evidence="2" id="KW-1185">Reference proteome</keyword>
<accession>A0A4P6XJZ5</accession>
<organism evidence="1 2">
    <name type="scientific">Metschnikowia aff. pulcherrima</name>
    <dbReference type="NCBI Taxonomy" id="2163413"/>
    <lineage>
        <taxon>Eukaryota</taxon>
        <taxon>Fungi</taxon>
        <taxon>Dikarya</taxon>
        <taxon>Ascomycota</taxon>
        <taxon>Saccharomycotina</taxon>
        <taxon>Pichiomycetes</taxon>
        <taxon>Metschnikowiaceae</taxon>
        <taxon>Metschnikowia</taxon>
    </lineage>
</organism>
<reference evidence="2" key="1">
    <citation type="submission" date="2019-03" db="EMBL/GenBank/DDBJ databases">
        <title>Snf2 controls pulcherriminic acid biosynthesis and connects pigmentation and antifungal activity of the yeast Metschnikowia pulcherrima.</title>
        <authorList>
            <person name="Gore-Lloyd D."/>
            <person name="Sumann I."/>
            <person name="Brachmann A.O."/>
            <person name="Schneeberger K."/>
            <person name="Ortiz-Merino R.A."/>
            <person name="Moreno-Beltran M."/>
            <person name="Schlaefli M."/>
            <person name="Kirner P."/>
            <person name="Santos Kron A."/>
            <person name="Wolfe K.H."/>
            <person name="Piel J."/>
            <person name="Ahrens C.H."/>
            <person name="Henk D."/>
            <person name="Freimoser F.M."/>
        </authorList>
    </citation>
    <scope>NUCLEOTIDE SEQUENCE [LARGE SCALE GENOMIC DNA]</scope>
    <source>
        <strain evidence="2">APC 1.2</strain>
    </source>
</reference>
<gene>
    <name evidence="1" type="ORF">METSCH_A14520</name>
</gene>
<evidence type="ECO:0008006" key="3">
    <source>
        <dbReference type="Google" id="ProtNLM"/>
    </source>
</evidence>
<evidence type="ECO:0000313" key="2">
    <source>
        <dbReference type="Proteomes" id="UP000292447"/>
    </source>
</evidence>
<proteinExistence type="predicted"/>
<dbReference type="STRING" id="2163413.A0A4P6XJZ5"/>
<sequence length="154" mass="17266">MFHRTLHISAKRFHAKVFAPFADGKALETFLKSPKGKVHDVIPGPTSVVDSKVVRKMLKLSGLDSDISAETEQKWIMALNTQIGFINQLLASNDESRGTESATAEVFRLIASDHQPSKSLGLKELMQQVEENQQMQCEEVFEDFDKYIASNVKL</sequence>
<dbReference type="AlphaFoldDB" id="A0A4P6XJZ5"/>
<protein>
    <recommendedName>
        <fullName evidence="3">Glutamyl-tRNA(Gln) amidotransferase subunit F, mitochondrial</fullName>
    </recommendedName>
</protein>
<dbReference type="Proteomes" id="UP000292447">
    <property type="component" value="Chromosome I"/>
</dbReference>
<dbReference type="Pfam" id="PF20977">
    <property type="entry name" value="GatF"/>
    <property type="match status" value="1"/>
</dbReference>
<dbReference type="EMBL" id="CP034456">
    <property type="protein sequence ID" value="QBM86805.1"/>
    <property type="molecule type" value="Genomic_DNA"/>
</dbReference>